<gene>
    <name evidence="2" type="primary">LOC117568736</name>
</gene>
<dbReference type="RefSeq" id="XP_034105453.1">
    <property type="nucleotide sequence ID" value="XM_034249562.2"/>
</dbReference>
<organism evidence="1 2">
    <name type="scientific">Drosophila albomicans</name>
    <name type="common">Fruit fly</name>
    <dbReference type="NCBI Taxonomy" id="7291"/>
    <lineage>
        <taxon>Eukaryota</taxon>
        <taxon>Metazoa</taxon>
        <taxon>Ecdysozoa</taxon>
        <taxon>Arthropoda</taxon>
        <taxon>Hexapoda</taxon>
        <taxon>Insecta</taxon>
        <taxon>Pterygota</taxon>
        <taxon>Neoptera</taxon>
        <taxon>Endopterygota</taxon>
        <taxon>Diptera</taxon>
        <taxon>Brachycera</taxon>
        <taxon>Muscomorpha</taxon>
        <taxon>Ephydroidea</taxon>
        <taxon>Drosophilidae</taxon>
        <taxon>Drosophila</taxon>
    </lineage>
</organism>
<name>A0A6P8X151_DROAB</name>
<keyword evidence="1" id="KW-1185">Reference proteome</keyword>
<dbReference type="GeneID" id="117568736"/>
<proteinExistence type="predicted"/>
<sequence>MFMWCERISATFAGVIVGLWYAKTFPAEDGKGSKDNKGKDNKKK</sequence>
<dbReference type="Proteomes" id="UP000515160">
    <property type="component" value="Chromosome 3"/>
</dbReference>
<accession>A0A6P8X151</accession>
<evidence type="ECO:0000313" key="1">
    <source>
        <dbReference type="Proteomes" id="UP000515160"/>
    </source>
</evidence>
<dbReference type="AlphaFoldDB" id="A0A6P8X151"/>
<protein>
    <submittedName>
        <fullName evidence="2">Uncharacterized protein LOC117568736</fullName>
    </submittedName>
</protein>
<reference evidence="2" key="1">
    <citation type="submission" date="2025-08" db="UniProtKB">
        <authorList>
            <consortium name="RefSeq"/>
        </authorList>
    </citation>
    <scope>IDENTIFICATION</scope>
    <source>
        <strain evidence="2">15112-1751.03</strain>
        <tissue evidence="2">Whole Adult</tissue>
    </source>
</reference>
<evidence type="ECO:0000313" key="2">
    <source>
        <dbReference type="RefSeq" id="XP_034105453.1"/>
    </source>
</evidence>